<dbReference type="SUPFAM" id="SSF53955">
    <property type="entry name" value="Lysozyme-like"/>
    <property type="match status" value="1"/>
</dbReference>
<dbReference type="EC" id="2.4.-.-" evidence="20"/>
<keyword evidence="6 17" id="KW-0812">Transmembrane</keyword>
<dbReference type="InterPro" id="IPR012338">
    <property type="entry name" value="Beta-lactam/transpept-like"/>
</dbReference>
<dbReference type="Pfam" id="PF00912">
    <property type="entry name" value="Transgly"/>
    <property type="match status" value="1"/>
</dbReference>
<evidence type="ECO:0000256" key="1">
    <source>
        <dbReference type="ARBA" id="ARBA00022475"/>
    </source>
</evidence>
<evidence type="ECO:0000256" key="10">
    <source>
        <dbReference type="ARBA" id="ARBA00022989"/>
    </source>
</evidence>
<evidence type="ECO:0000256" key="4">
    <source>
        <dbReference type="ARBA" id="ARBA00022676"/>
    </source>
</evidence>
<protein>
    <submittedName>
        <fullName evidence="20">Transglycosylase domain-containing protein</fullName>
        <ecNumber evidence="20">2.4.-.-</ecNumber>
    </submittedName>
</protein>
<dbReference type="InterPro" id="IPR036950">
    <property type="entry name" value="PBP_transglycosylase"/>
</dbReference>
<evidence type="ECO:0000256" key="3">
    <source>
        <dbReference type="ARBA" id="ARBA00022670"/>
    </source>
</evidence>
<keyword evidence="4 20" id="KW-0328">Glycosyltransferase</keyword>
<dbReference type="Proteomes" id="UP001597285">
    <property type="component" value="Unassembled WGS sequence"/>
</dbReference>
<dbReference type="GO" id="GO:0016757">
    <property type="term" value="F:glycosyltransferase activity"/>
    <property type="evidence" value="ECO:0007669"/>
    <property type="project" value="UniProtKB-KW"/>
</dbReference>
<evidence type="ECO:0000256" key="9">
    <source>
        <dbReference type="ARBA" id="ARBA00022984"/>
    </source>
</evidence>
<evidence type="ECO:0000256" key="17">
    <source>
        <dbReference type="SAM" id="Phobius"/>
    </source>
</evidence>
<dbReference type="EMBL" id="JBHUFF010000018">
    <property type="protein sequence ID" value="MFD1800168.1"/>
    <property type="molecule type" value="Genomic_DNA"/>
</dbReference>
<keyword evidence="5 20" id="KW-0808">Transferase</keyword>
<evidence type="ECO:0000256" key="11">
    <source>
        <dbReference type="ARBA" id="ARBA00023136"/>
    </source>
</evidence>
<evidence type="ECO:0000256" key="2">
    <source>
        <dbReference type="ARBA" id="ARBA00022645"/>
    </source>
</evidence>
<dbReference type="PANTHER" id="PTHR32282:SF32">
    <property type="entry name" value="PENICILLIN-BINDING PROTEIN 2A"/>
    <property type="match status" value="1"/>
</dbReference>
<keyword evidence="2" id="KW-0121">Carboxypeptidase</keyword>
<dbReference type="InterPro" id="IPR001264">
    <property type="entry name" value="Glyco_trans_51"/>
</dbReference>
<proteinExistence type="predicted"/>
<feature type="region of interest" description="Disordered" evidence="16">
    <location>
        <begin position="27"/>
        <end position="63"/>
    </location>
</feature>
<feature type="compositionally biased region" description="Polar residues" evidence="16">
    <location>
        <begin position="37"/>
        <end position="46"/>
    </location>
</feature>
<keyword evidence="12" id="KW-0511">Multifunctional enzyme</keyword>
<evidence type="ECO:0000256" key="16">
    <source>
        <dbReference type="SAM" id="MobiDB-lite"/>
    </source>
</evidence>
<dbReference type="InterPro" id="IPR050396">
    <property type="entry name" value="Glycosyltr_51/Transpeptidase"/>
</dbReference>
<dbReference type="Gene3D" id="3.90.1310.40">
    <property type="match status" value="1"/>
</dbReference>
<evidence type="ECO:0000256" key="6">
    <source>
        <dbReference type="ARBA" id="ARBA00022692"/>
    </source>
</evidence>
<comment type="catalytic activity">
    <reaction evidence="15">
        <text>[GlcNAc-(1-&gt;4)-Mur2Ac(oyl-L-Ala-gamma-D-Glu-L-Lys-D-Ala-D-Ala)](n)-di-trans,octa-cis-undecaprenyl diphosphate + beta-D-GlcNAc-(1-&gt;4)-Mur2Ac(oyl-L-Ala-gamma-D-Glu-L-Lys-D-Ala-D-Ala)-di-trans,octa-cis-undecaprenyl diphosphate = [GlcNAc-(1-&gt;4)-Mur2Ac(oyl-L-Ala-gamma-D-Glu-L-Lys-D-Ala-D-Ala)](n+1)-di-trans,octa-cis-undecaprenyl diphosphate + di-trans,octa-cis-undecaprenyl diphosphate + H(+)</text>
        <dbReference type="Rhea" id="RHEA:23708"/>
        <dbReference type="Rhea" id="RHEA-COMP:9602"/>
        <dbReference type="Rhea" id="RHEA-COMP:9603"/>
        <dbReference type="ChEBI" id="CHEBI:15378"/>
        <dbReference type="ChEBI" id="CHEBI:58405"/>
        <dbReference type="ChEBI" id="CHEBI:60033"/>
        <dbReference type="ChEBI" id="CHEBI:78435"/>
        <dbReference type="EC" id="2.4.99.28"/>
    </reaction>
</comment>
<dbReference type="InterPro" id="IPR023346">
    <property type="entry name" value="Lysozyme-like_dom_sf"/>
</dbReference>
<feature type="transmembrane region" description="Helical" evidence="17">
    <location>
        <begin position="133"/>
        <end position="158"/>
    </location>
</feature>
<keyword evidence="7" id="KW-0378">Hydrolase</keyword>
<dbReference type="Gene3D" id="3.40.50.12800">
    <property type="match status" value="1"/>
</dbReference>
<keyword evidence="1" id="KW-1003">Cell membrane</keyword>
<name>A0ABW4NPT8_9LACT</name>
<accession>A0ABW4NPT8</accession>
<evidence type="ECO:0000256" key="13">
    <source>
        <dbReference type="ARBA" id="ARBA00023316"/>
    </source>
</evidence>
<dbReference type="InterPro" id="IPR001460">
    <property type="entry name" value="PCN-bd_Tpept"/>
</dbReference>
<dbReference type="PANTHER" id="PTHR32282">
    <property type="entry name" value="BINDING PROTEIN TRANSPEPTIDASE, PUTATIVE-RELATED"/>
    <property type="match status" value="1"/>
</dbReference>
<keyword evidence="8" id="KW-0133">Cell shape</keyword>
<dbReference type="Gene3D" id="3.40.710.10">
    <property type="entry name" value="DD-peptidase/beta-lactamase superfamily"/>
    <property type="match status" value="1"/>
</dbReference>
<feature type="region of interest" description="Disordered" evidence="16">
    <location>
        <begin position="96"/>
        <end position="115"/>
    </location>
</feature>
<dbReference type="RefSeq" id="WP_231726743.1">
    <property type="nucleotide sequence ID" value="NZ_JBHSQC010000006.1"/>
</dbReference>
<keyword evidence="13" id="KW-0961">Cell wall biogenesis/degradation</keyword>
<evidence type="ECO:0000256" key="12">
    <source>
        <dbReference type="ARBA" id="ARBA00023268"/>
    </source>
</evidence>
<keyword evidence="10 17" id="KW-1133">Transmembrane helix</keyword>
<feature type="domain" description="Glycosyl transferase family 51" evidence="19">
    <location>
        <begin position="190"/>
        <end position="374"/>
    </location>
</feature>
<dbReference type="Pfam" id="PF00905">
    <property type="entry name" value="Transpeptidase"/>
    <property type="match status" value="1"/>
</dbReference>
<keyword evidence="21" id="KW-1185">Reference proteome</keyword>
<evidence type="ECO:0000256" key="8">
    <source>
        <dbReference type="ARBA" id="ARBA00022960"/>
    </source>
</evidence>
<reference evidence="21" key="1">
    <citation type="journal article" date="2019" name="Int. J. Syst. Evol. Microbiol.">
        <title>The Global Catalogue of Microorganisms (GCM) 10K type strain sequencing project: providing services to taxonomists for standard genome sequencing and annotation.</title>
        <authorList>
            <consortium name="The Broad Institute Genomics Platform"/>
            <consortium name="The Broad Institute Genome Sequencing Center for Infectious Disease"/>
            <person name="Wu L."/>
            <person name="Ma J."/>
        </authorList>
    </citation>
    <scope>NUCLEOTIDE SEQUENCE [LARGE SCALE GENOMIC DNA]</scope>
    <source>
        <strain evidence="21">KCTC 42143</strain>
    </source>
</reference>
<keyword evidence="11 17" id="KW-0472">Membrane</keyword>
<gene>
    <name evidence="20" type="ORF">ACFSBK_09965</name>
</gene>
<evidence type="ECO:0000256" key="15">
    <source>
        <dbReference type="ARBA" id="ARBA00049902"/>
    </source>
</evidence>
<keyword evidence="3" id="KW-0645">Protease</keyword>
<organism evidence="20 21">
    <name type="scientific">Carnobacterium antarcticum</name>
    <dbReference type="NCBI Taxonomy" id="2126436"/>
    <lineage>
        <taxon>Bacteria</taxon>
        <taxon>Bacillati</taxon>
        <taxon>Bacillota</taxon>
        <taxon>Bacilli</taxon>
        <taxon>Lactobacillales</taxon>
        <taxon>Carnobacteriaceae</taxon>
        <taxon>Carnobacterium</taxon>
    </lineage>
</organism>
<feature type="domain" description="Penicillin-binding protein transpeptidase" evidence="18">
    <location>
        <begin position="516"/>
        <end position="763"/>
    </location>
</feature>
<evidence type="ECO:0000256" key="5">
    <source>
        <dbReference type="ARBA" id="ARBA00022679"/>
    </source>
</evidence>
<dbReference type="SUPFAM" id="SSF56601">
    <property type="entry name" value="beta-lactamase/transpeptidase-like"/>
    <property type="match status" value="1"/>
</dbReference>
<comment type="caution">
    <text evidence="20">The sequence shown here is derived from an EMBL/GenBank/DDBJ whole genome shotgun (WGS) entry which is preliminary data.</text>
</comment>
<keyword evidence="9" id="KW-0573">Peptidoglycan synthesis</keyword>
<feature type="region of interest" description="Disordered" evidence="16">
    <location>
        <begin position="903"/>
        <end position="1029"/>
    </location>
</feature>
<evidence type="ECO:0000259" key="19">
    <source>
        <dbReference type="Pfam" id="PF00912"/>
    </source>
</evidence>
<feature type="compositionally biased region" description="Basic residues" evidence="16">
    <location>
        <begin position="96"/>
        <end position="105"/>
    </location>
</feature>
<evidence type="ECO:0000259" key="18">
    <source>
        <dbReference type="Pfam" id="PF00905"/>
    </source>
</evidence>
<evidence type="ECO:0000313" key="20">
    <source>
        <dbReference type="EMBL" id="MFD1800168.1"/>
    </source>
</evidence>
<dbReference type="Gene3D" id="1.10.3810.10">
    <property type="entry name" value="Biosynthetic peptidoglycan transglycosylase-like"/>
    <property type="match status" value="1"/>
</dbReference>
<comment type="catalytic activity">
    <reaction evidence="14">
        <text>Preferential cleavage: (Ac)2-L-Lys-D-Ala-|-D-Ala. Also transpeptidation of peptidyl-alanyl moieties that are N-acyl substituents of D-alanine.</text>
        <dbReference type="EC" id="3.4.16.4"/>
    </reaction>
</comment>
<evidence type="ECO:0000256" key="14">
    <source>
        <dbReference type="ARBA" id="ARBA00034000"/>
    </source>
</evidence>
<sequence length="1029" mass="112093">MLLEKVKTFFIDAKQAAKKKWVAFKQKQAAKKETTDKNSSQPSNAAEPSVDSAYRSKPKTHQTEPETLDDKFIAFLLAIKGWVVMKWRALKKKFGKKTSKGKHRQTKDEKNPTSSENSLFFGFNVGYTVFKNLFITLIVVILMGVAFGGGAGLGYFAYLVSNDEPPTYEEMKADIENLETTSSAYYAGGELISDLKTDLKRIKIPLADMSPLIQNAIIATEDEYFYDHEGVVPKAVVRALAQEVSGATNVSGGSTLTQQLVKQQILTNEVSFKRKANEILLAFRLENYFSKDEILEAYLNVSPFGRNNHGENIAGLQEATSGIFGVAPNEVSLPQAAFIAGLPQNPIVYSPYTQYGEIKEDLTTGMARKDEVLFRMYREGYISEDEYNEAKNYDLAQDFIQQDTSTQQKNSYLYDKVEKEAREIIMEKLYTADKLTASDLAADKSLYDEYYEKADQEIRMKGFKINTTIDKPVYEAMQNVVTNNAGNLGYQKEVEWTNPDTGEVVTIIEPVQNGSVLMNNATGAILSFIGGVDFEVSQVNHAFDTQRSPGSTIKPLLVYAPALENGTITPATIVPQTTLVVPDGVNGTHEITNDGGNVPNTWISSREGLAKSSNLVTSRIYLEMQKSFVPGEYLPKMGIGTDSISEEEYANPSLAIGGTEHGATVLEQTNAFATLANNGTHTESYMIESIENSAGDVIYQHETKSNQVFSPQTAYLTIDMMRDVLDAGTATEVKGQLNFSADLAGKTGTSEEQKDIWFIASTPEVTLSSWIGYDNSIEGVTNYLNEYSGVGSAGRRNRAFWSQLANAINSANPSIMGANKSFQQPEGIVSTTVNDKTGMKAGKVKLGNGKETTVSGETKTEIFNSKYLPGTTTYNFAIGANAKELQDYWGGLASSEAKAKMEQKGKADAKAKAESEKAKADADAKAKAESEKVKADADAKTKAESEKAKADADAKAKAESEKAKADADAKAKAESEKAKADADAKAKAESEKAKADADAKAKAESEKAKADADAKAKAESEKAKKNSTP</sequence>
<evidence type="ECO:0000313" key="21">
    <source>
        <dbReference type="Proteomes" id="UP001597285"/>
    </source>
</evidence>
<evidence type="ECO:0000256" key="7">
    <source>
        <dbReference type="ARBA" id="ARBA00022801"/>
    </source>
</evidence>